<name>A0A0E9TYI2_ANGAN</name>
<accession>A0A0E9TYI2</accession>
<dbReference type="AlphaFoldDB" id="A0A0E9TYI2"/>
<dbReference type="EMBL" id="GBXM01050577">
    <property type="protein sequence ID" value="JAH58000.1"/>
    <property type="molecule type" value="Transcribed_RNA"/>
</dbReference>
<proteinExistence type="predicted"/>
<evidence type="ECO:0000313" key="1">
    <source>
        <dbReference type="EMBL" id="JAH58000.1"/>
    </source>
</evidence>
<reference evidence="1" key="1">
    <citation type="submission" date="2014-11" db="EMBL/GenBank/DDBJ databases">
        <authorList>
            <person name="Amaro Gonzalez C."/>
        </authorList>
    </citation>
    <scope>NUCLEOTIDE SEQUENCE</scope>
</reference>
<reference evidence="1" key="2">
    <citation type="journal article" date="2015" name="Fish Shellfish Immunol.">
        <title>Early steps in the European eel (Anguilla anguilla)-Vibrio vulnificus interaction in the gills: Role of the RtxA13 toxin.</title>
        <authorList>
            <person name="Callol A."/>
            <person name="Pajuelo D."/>
            <person name="Ebbesson L."/>
            <person name="Teles M."/>
            <person name="MacKenzie S."/>
            <person name="Amaro C."/>
        </authorList>
    </citation>
    <scope>NUCLEOTIDE SEQUENCE</scope>
</reference>
<sequence length="55" mass="6279">MSDSSSGTDCYEYYGVGEHPSLLTIYEESVFRPAQKIVSDPTHIFYPKIPTSTFW</sequence>
<organism evidence="1">
    <name type="scientific">Anguilla anguilla</name>
    <name type="common">European freshwater eel</name>
    <name type="synonym">Muraena anguilla</name>
    <dbReference type="NCBI Taxonomy" id="7936"/>
    <lineage>
        <taxon>Eukaryota</taxon>
        <taxon>Metazoa</taxon>
        <taxon>Chordata</taxon>
        <taxon>Craniata</taxon>
        <taxon>Vertebrata</taxon>
        <taxon>Euteleostomi</taxon>
        <taxon>Actinopterygii</taxon>
        <taxon>Neopterygii</taxon>
        <taxon>Teleostei</taxon>
        <taxon>Anguilliformes</taxon>
        <taxon>Anguillidae</taxon>
        <taxon>Anguilla</taxon>
    </lineage>
</organism>
<protein>
    <submittedName>
        <fullName evidence="1">Uncharacterized protein</fullName>
    </submittedName>
</protein>